<name>A0A934QXX3_9PSEU</name>
<proteinExistence type="inferred from homology"/>
<evidence type="ECO:0000313" key="4">
    <source>
        <dbReference type="EMBL" id="MBK1787549.1"/>
    </source>
</evidence>
<protein>
    <submittedName>
        <fullName evidence="4">Fumarylacetoacetate hydrolase family protein</fullName>
    </submittedName>
</protein>
<dbReference type="InterPro" id="IPR036663">
    <property type="entry name" value="Fumarylacetoacetase_C_sf"/>
</dbReference>
<dbReference type="RefSeq" id="WP_200322287.1">
    <property type="nucleotide sequence ID" value="NZ_JAENJH010000007.1"/>
</dbReference>
<dbReference type="Proteomes" id="UP000635245">
    <property type="component" value="Unassembled WGS sequence"/>
</dbReference>
<evidence type="ECO:0000256" key="2">
    <source>
        <dbReference type="ARBA" id="ARBA00022723"/>
    </source>
</evidence>
<reference evidence="4" key="1">
    <citation type="submission" date="2020-12" db="EMBL/GenBank/DDBJ databases">
        <title>Prauserella sp. ASG 168, a novel actinomycete isolated from cave rock.</title>
        <authorList>
            <person name="Suriyachadkun C."/>
        </authorList>
    </citation>
    <scope>NUCLEOTIDE SEQUENCE</scope>
    <source>
        <strain evidence="4">ASG 168</strain>
    </source>
</reference>
<dbReference type="InterPro" id="IPR011234">
    <property type="entry name" value="Fumarylacetoacetase-like_C"/>
</dbReference>
<sequence length="323" mass="34312">MSISVLRTADAWYVEVPGTGKAVEVTTKATTTADLLADRAAVDKAAATASEATEATEATGAVDVASLDTVSPVTTPCRVVAQMVNFRSHAKDSGFDPDTVLPTFFRKASGSVSGPGVTIVRPAHVRLLDYEVELGLVLGAPLPVGTTVTERDLPRYVAGLVVTNDVSARDIQLPKGQFYESKSYPTFTPVGPRLVLLETGDVARLERLRLRLWVNDVLRQDRTLADMIVRPAEALTLLARFQALDAGDLLLTGTPGGTALKAPAKIAEIIGGLLPPAVKWKAFFSRAESNPDYLQHGDVVTATIATDDGALDLGTQRTPVEHS</sequence>
<evidence type="ECO:0000259" key="3">
    <source>
        <dbReference type="Pfam" id="PF01557"/>
    </source>
</evidence>
<dbReference type="Pfam" id="PF01557">
    <property type="entry name" value="FAA_hydrolase"/>
    <property type="match status" value="1"/>
</dbReference>
<dbReference type="PANTHER" id="PTHR42796:SF4">
    <property type="entry name" value="FUMARYLACETOACETATE HYDROLASE DOMAIN-CONTAINING PROTEIN 2A"/>
    <property type="match status" value="1"/>
</dbReference>
<comment type="similarity">
    <text evidence="1">Belongs to the FAH family.</text>
</comment>
<dbReference type="AlphaFoldDB" id="A0A934QXX3"/>
<feature type="domain" description="Fumarylacetoacetase-like C-terminal" evidence="3">
    <location>
        <begin position="79"/>
        <end position="320"/>
    </location>
</feature>
<keyword evidence="4" id="KW-0378">Hydrolase</keyword>
<keyword evidence="5" id="KW-1185">Reference proteome</keyword>
<dbReference type="InterPro" id="IPR051121">
    <property type="entry name" value="FAH"/>
</dbReference>
<dbReference type="EMBL" id="JAENJH010000007">
    <property type="protein sequence ID" value="MBK1787549.1"/>
    <property type="molecule type" value="Genomic_DNA"/>
</dbReference>
<evidence type="ECO:0000256" key="1">
    <source>
        <dbReference type="ARBA" id="ARBA00010211"/>
    </source>
</evidence>
<accession>A0A934QXX3</accession>
<dbReference type="GO" id="GO:0046872">
    <property type="term" value="F:metal ion binding"/>
    <property type="evidence" value="ECO:0007669"/>
    <property type="project" value="UniProtKB-KW"/>
</dbReference>
<dbReference type="GO" id="GO:0016787">
    <property type="term" value="F:hydrolase activity"/>
    <property type="evidence" value="ECO:0007669"/>
    <property type="project" value="UniProtKB-KW"/>
</dbReference>
<evidence type="ECO:0000313" key="5">
    <source>
        <dbReference type="Proteomes" id="UP000635245"/>
    </source>
</evidence>
<dbReference type="PANTHER" id="PTHR42796">
    <property type="entry name" value="FUMARYLACETOACETATE HYDROLASE DOMAIN-CONTAINING PROTEIN 2A-RELATED"/>
    <property type="match status" value="1"/>
</dbReference>
<dbReference type="Gene3D" id="3.90.850.10">
    <property type="entry name" value="Fumarylacetoacetase-like, C-terminal domain"/>
    <property type="match status" value="1"/>
</dbReference>
<dbReference type="SUPFAM" id="SSF56529">
    <property type="entry name" value="FAH"/>
    <property type="match status" value="1"/>
</dbReference>
<comment type="caution">
    <text evidence="4">The sequence shown here is derived from an EMBL/GenBank/DDBJ whole genome shotgun (WGS) entry which is preliminary data.</text>
</comment>
<organism evidence="4 5">
    <name type="scientific">Prauserella cavernicola</name>
    <dbReference type="NCBI Taxonomy" id="2800127"/>
    <lineage>
        <taxon>Bacteria</taxon>
        <taxon>Bacillati</taxon>
        <taxon>Actinomycetota</taxon>
        <taxon>Actinomycetes</taxon>
        <taxon>Pseudonocardiales</taxon>
        <taxon>Pseudonocardiaceae</taxon>
        <taxon>Prauserella</taxon>
    </lineage>
</organism>
<dbReference type="GO" id="GO:0044281">
    <property type="term" value="P:small molecule metabolic process"/>
    <property type="evidence" value="ECO:0007669"/>
    <property type="project" value="UniProtKB-ARBA"/>
</dbReference>
<gene>
    <name evidence="4" type="ORF">JHE00_24760</name>
</gene>
<keyword evidence="2" id="KW-0479">Metal-binding</keyword>